<keyword evidence="2" id="KW-1185">Reference proteome</keyword>
<sequence length="377" mass="41603">MGKLSADTVLEESDLILFFTPALRQAAFQFAGSDEPVVIQLLRILRESSPFLEKIAIDMGFELDAGKPNLRFLDVEAVVTGAWAGLGHTISVLDLRDLSIGGDASVVLSLFDQLRFHSLKNAKITPSASSGTLVGPTEVTAFLDRFYNAVSTSSLQALHFVLDPGDQTLPEYVRGDEPNLRDLLAPILRIRDLTSFFFEVIGAIAKADSPDFEALAVAWPMLESLSIPAGLVAESRVPLSAIHHLHRHCTRLKELSIPDLRFPVIGIDEIPTPLNRSQALSHPLQYLAVGGEYVFKSCISSLGPELSSDGAEAVARYLLDLFPNLDARWYERELRYSIPERRGALPSFMSFDDRWRRVVEHISSICSARTESLPEST</sequence>
<evidence type="ECO:0000313" key="2">
    <source>
        <dbReference type="Proteomes" id="UP000230002"/>
    </source>
</evidence>
<proteinExistence type="predicted"/>
<name>A0A2G8RWZ2_9APHY</name>
<dbReference type="AlphaFoldDB" id="A0A2G8RWZ2"/>
<gene>
    <name evidence="1" type="ORF">GSI_11784</name>
</gene>
<protein>
    <submittedName>
        <fullName evidence="1">Uncharacterized protein</fullName>
    </submittedName>
</protein>
<accession>A0A2G8RWZ2</accession>
<dbReference type="EMBL" id="AYKW01000045">
    <property type="protein sequence ID" value="PIL26030.1"/>
    <property type="molecule type" value="Genomic_DNA"/>
</dbReference>
<comment type="caution">
    <text evidence="1">The sequence shown here is derived from an EMBL/GenBank/DDBJ whole genome shotgun (WGS) entry which is preliminary data.</text>
</comment>
<dbReference type="OrthoDB" id="3191045at2759"/>
<organism evidence="1 2">
    <name type="scientific">Ganoderma sinense ZZ0214-1</name>
    <dbReference type="NCBI Taxonomy" id="1077348"/>
    <lineage>
        <taxon>Eukaryota</taxon>
        <taxon>Fungi</taxon>
        <taxon>Dikarya</taxon>
        <taxon>Basidiomycota</taxon>
        <taxon>Agaricomycotina</taxon>
        <taxon>Agaricomycetes</taxon>
        <taxon>Polyporales</taxon>
        <taxon>Polyporaceae</taxon>
        <taxon>Ganoderma</taxon>
    </lineage>
</organism>
<evidence type="ECO:0000313" key="1">
    <source>
        <dbReference type="EMBL" id="PIL26030.1"/>
    </source>
</evidence>
<dbReference type="Proteomes" id="UP000230002">
    <property type="component" value="Unassembled WGS sequence"/>
</dbReference>
<reference evidence="1 2" key="1">
    <citation type="journal article" date="2015" name="Sci. Rep.">
        <title>Chromosome-level genome map provides insights into diverse defense mechanisms in the medicinal fungus Ganoderma sinense.</title>
        <authorList>
            <person name="Zhu Y."/>
            <person name="Xu J."/>
            <person name="Sun C."/>
            <person name="Zhou S."/>
            <person name="Xu H."/>
            <person name="Nelson D.R."/>
            <person name="Qian J."/>
            <person name="Song J."/>
            <person name="Luo H."/>
            <person name="Xiang L."/>
            <person name="Li Y."/>
            <person name="Xu Z."/>
            <person name="Ji A."/>
            <person name="Wang L."/>
            <person name="Lu S."/>
            <person name="Hayward A."/>
            <person name="Sun W."/>
            <person name="Li X."/>
            <person name="Schwartz D.C."/>
            <person name="Wang Y."/>
            <person name="Chen S."/>
        </authorList>
    </citation>
    <scope>NUCLEOTIDE SEQUENCE [LARGE SCALE GENOMIC DNA]</scope>
    <source>
        <strain evidence="1 2">ZZ0214-1</strain>
    </source>
</reference>